<dbReference type="Gene3D" id="3.20.70.20">
    <property type="match status" value="1"/>
</dbReference>
<keyword evidence="1 3" id="KW-0556">Organic radical</keyword>
<feature type="modified residue" description="Glycine radical" evidence="3">
    <location>
        <position position="797"/>
    </location>
</feature>
<keyword evidence="7" id="KW-0808">Transferase</keyword>
<feature type="domain" description="PFL" evidence="6">
    <location>
        <begin position="30"/>
        <end position="694"/>
    </location>
</feature>
<dbReference type="PROSITE" id="PS51149">
    <property type="entry name" value="GLY_RADICAL_2"/>
    <property type="match status" value="1"/>
</dbReference>
<organism evidence="7 8">
    <name type="scientific">Halanaerobium congolense</name>
    <dbReference type="NCBI Taxonomy" id="54121"/>
    <lineage>
        <taxon>Bacteria</taxon>
        <taxon>Bacillati</taxon>
        <taxon>Bacillota</taxon>
        <taxon>Clostridia</taxon>
        <taxon>Halanaerobiales</taxon>
        <taxon>Halanaerobiaceae</taxon>
        <taxon>Halanaerobium</taxon>
    </lineage>
</organism>
<name>A0A318DY22_9FIRM</name>
<dbReference type="PROSITE" id="PS51554">
    <property type="entry name" value="PFL"/>
    <property type="match status" value="1"/>
</dbReference>
<proteinExistence type="predicted"/>
<dbReference type="PROSITE" id="PS00850">
    <property type="entry name" value="GLY_RADICAL_1"/>
    <property type="match status" value="1"/>
</dbReference>
<dbReference type="PANTHER" id="PTHR43641:SF2">
    <property type="entry name" value="DEHYDRATASE YBIW-RELATED"/>
    <property type="match status" value="1"/>
</dbReference>
<dbReference type="CDD" id="cd01677">
    <property type="entry name" value="PFL2_DhaB_BssA"/>
    <property type="match status" value="1"/>
</dbReference>
<feature type="domain" description="Glycine radical" evidence="5">
    <location>
        <begin position="701"/>
        <end position="822"/>
    </location>
</feature>
<evidence type="ECO:0000256" key="4">
    <source>
        <dbReference type="SAM" id="MobiDB-lite"/>
    </source>
</evidence>
<comment type="caution">
    <text evidence="7">The sequence shown here is derived from an EMBL/GenBank/DDBJ whole genome shotgun (WGS) entry which is preliminary data.</text>
</comment>
<dbReference type="GO" id="GO:0005829">
    <property type="term" value="C:cytosol"/>
    <property type="evidence" value="ECO:0007669"/>
    <property type="project" value="TreeGrafter"/>
</dbReference>
<evidence type="ECO:0000313" key="7">
    <source>
        <dbReference type="EMBL" id="PXV62042.1"/>
    </source>
</evidence>
<dbReference type="NCBIfam" id="TIGR01774">
    <property type="entry name" value="PFL2-3"/>
    <property type="match status" value="1"/>
</dbReference>
<dbReference type="RefSeq" id="WP_219997543.1">
    <property type="nucleotide sequence ID" value="NZ_QICM01000039.1"/>
</dbReference>
<dbReference type="GO" id="GO:0016829">
    <property type="term" value="F:lyase activity"/>
    <property type="evidence" value="ECO:0007669"/>
    <property type="project" value="UniProtKB-KW"/>
</dbReference>
<feature type="region of interest" description="Disordered" evidence="4">
    <location>
        <begin position="1"/>
        <end position="23"/>
    </location>
</feature>
<accession>A0A318DY22</accession>
<protein>
    <submittedName>
        <fullName evidence="7">Formate C-acetyltransferase</fullName>
    </submittedName>
</protein>
<evidence type="ECO:0000256" key="3">
    <source>
        <dbReference type="PROSITE-ProRule" id="PRU00493"/>
    </source>
</evidence>
<dbReference type="EMBL" id="QICM01000039">
    <property type="protein sequence ID" value="PXV62042.1"/>
    <property type="molecule type" value="Genomic_DNA"/>
</dbReference>
<dbReference type="InterPro" id="IPR001150">
    <property type="entry name" value="Gly_radical"/>
</dbReference>
<dbReference type="GO" id="GO:0016740">
    <property type="term" value="F:transferase activity"/>
    <property type="evidence" value="ECO:0007669"/>
    <property type="project" value="UniProtKB-KW"/>
</dbReference>
<dbReference type="InterPro" id="IPR051215">
    <property type="entry name" value="GRE"/>
</dbReference>
<evidence type="ECO:0000259" key="5">
    <source>
        <dbReference type="PROSITE" id="PS51149"/>
    </source>
</evidence>
<dbReference type="SUPFAM" id="SSF51998">
    <property type="entry name" value="PFL-like glycyl radical enzymes"/>
    <property type="match status" value="1"/>
</dbReference>
<evidence type="ECO:0000256" key="1">
    <source>
        <dbReference type="ARBA" id="ARBA00022818"/>
    </source>
</evidence>
<dbReference type="PANTHER" id="PTHR43641">
    <property type="entry name" value="FORMATE ACETYLTRANSFERASE 3-RELATED"/>
    <property type="match status" value="1"/>
</dbReference>
<keyword evidence="2" id="KW-0456">Lyase</keyword>
<dbReference type="Proteomes" id="UP000247389">
    <property type="component" value="Unassembled WGS sequence"/>
</dbReference>
<dbReference type="InterPro" id="IPR010098">
    <property type="entry name" value="PFL2/GDeHydtase_fam"/>
</dbReference>
<dbReference type="Pfam" id="PF01228">
    <property type="entry name" value="Gly_radical"/>
    <property type="match status" value="1"/>
</dbReference>
<gene>
    <name evidence="7" type="ORF">C8C78_13913</name>
</gene>
<evidence type="ECO:0000256" key="2">
    <source>
        <dbReference type="ARBA" id="ARBA00023239"/>
    </source>
</evidence>
<dbReference type="InterPro" id="IPR004184">
    <property type="entry name" value="PFL_dom"/>
</dbReference>
<reference evidence="7 8" key="1">
    <citation type="submission" date="2018-04" db="EMBL/GenBank/DDBJ databases">
        <title>Subsurface microbial communities from deep shales in Ohio and West Virginia, USA.</title>
        <authorList>
            <person name="Wrighton K."/>
        </authorList>
    </citation>
    <scope>NUCLEOTIDE SEQUENCE [LARGE SCALE GENOMIC DNA]</scope>
    <source>
        <strain evidence="7 8">MSL28</strain>
    </source>
</reference>
<evidence type="ECO:0000313" key="8">
    <source>
        <dbReference type="Proteomes" id="UP000247389"/>
    </source>
</evidence>
<dbReference type="InterPro" id="IPR019777">
    <property type="entry name" value="Form_AcTrfase_GR_CS"/>
</dbReference>
<dbReference type="Pfam" id="PF02901">
    <property type="entry name" value="PFL-like"/>
    <property type="match status" value="1"/>
</dbReference>
<dbReference type="AlphaFoldDB" id="A0A318DY22"/>
<sequence>MERKLTEGRADMERKLTEGRADMENRGISSRAKKLKDKYLATPPGVCSERAKIVTQAYQDYESLPAILRRAKVLKRVLEEMSIWIANDELIVGNQAKVARYAPIFPEFSFEWILAEMDEEPFELRDADPFFIDEETKSDLRKIGPYWKGKTVNDLIIGRLPEETAAVIANSAVYTFAPSVVNYSGVGHYSPSYKKVITKGFNGIRQDALEKLKVMGIPADGNEVDTYNFLKAVIISCDAAVSFAQRYADLAKQMAVEESDSARKTELLKIASICEKVPANPATTFHEACQAFWFFQLILQLESNGHSISPGRFDQYMYPYYSKDLLTGQLTREDAQELVECLWIKLSEINKIRPIGATRTAGGYPMFQNLIVGGQDRDGKDATNDLSFICLDASQNVGLHQPSISARLWNGTPEVLWNKIVEVTKKGLGMPALYNDEVIIPGLLNRGKSIEDARDYAIVGCVEPGPQGYEYGWSGGNGDAPFFSLPACLEYAINDGKSLKTGMQAGPSTGSLADFKSFEEVKKAYEKQVKYFVDHFAVITNTADLVHQDVAPLPFLSCGMEYCIEKGIDVSAGGAKYNAISTAGVGVSNAGDSLMAIKKMVFDEKVVSGSELLEILKSDWSGQEVLRNRIIAEVPHYGNDEEEVDALAAWAVEVYCKLTEKSVGPRGPYQPGLYPVSANLPMGAVLGASPDGRKAGDALADGISPIHGRDLNGPTAVLNSASKIDHLINSNGTLLNLKFHPSALEGETGETALKAALKGYFSQKGLHVQYNVVDSKRLRDAQKNPDKYKDLVVRVAGYSALFVGLDPDLQEDIITRTEIEEIG</sequence>
<evidence type="ECO:0000259" key="6">
    <source>
        <dbReference type="PROSITE" id="PS51554"/>
    </source>
</evidence>